<feature type="transmembrane region" description="Helical" evidence="7">
    <location>
        <begin position="12"/>
        <end position="32"/>
    </location>
</feature>
<feature type="transmembrane region" description="Helical" evidence="7">
    <location>
        <begin position="185"/>
        <end position="212"/>
    </location>
</feature>
<dbReference type="EMBL" id="ML995475">
    <property type="protein sequence ID" value="KAF2146991.1"/>
    <property type="molecule type" value="Genomic_DNA"/>
</dbReference>
<evidence type="ECO:0000313" key="10">
    <source>
        <dbReference type="Proteomes" id="UP000799438"/>
    </source>
</evidence>
<dbReference type="OrthoDB" id="1077582at2759"/>
<dbReference type="AlphaFoldDB" id="A0A6A6BWB0"/>
<dbReference type="PANTHER" id="PTHR31595:SF60">
    <property type="entry name" value="BIOSYNTHESIS PROTEIN (TRI7), PUTATIVE (AFU_ORTHOLOGUE AFUA_8G05970)-RELATED"/>
    <property type="match status" value="1"/>
</dbReference>
<evidence type="ECO:0000256" key="2">
    <source>
        <dbReference type="ARBA" id="ARBA00007282"/>
    </source>
</evidence>
<evidence type="ECO:0000256" key="6">
    <source>
        <dbReference type="ARBA" id="ARBA00023136"/>
    </source>
</evidence>
<dbReference type="Pfam" id="PF13813">
    <property type="entry name" value="MBOAT_2"/>
    <property type="match status" value="1"/>
</dbReference>
<dbReference type="GeneID" id="54299205"/>
<evidence type="ECO:0000256" key="3">
    <source>
        <dbReference type="ARBA" id="ARBA00022679"/>
    </source>
</evidence>
<name>A0A6A6BWB0_9PEZI</name>
<evidence type="ECO:0000313" key="9">
    <source>
        <dbReference type="EMBL" id="KAF2146991.1"/>
    </source>
</evidence>
<proteinExistence type="inferred from homology"/>
<dbReference type="GO" id="GO:0008374">
    <property type="term" value="F:O-acyltransferase activity"/>
    <property type="evidence" value="ECO:0007669"/>
    <property type="project" value="InterPro"/>
</dbReference>
<reference evidence="9" key="1">
    <citation type="journal article" date="2020" name="Stud. Mycol.">
        <title>101 Dothideomycetes genomes: a test case for predicting lifestyles and emergence of pathogens.</title>
        <authorList>
            <person name="Haridas S."/>
            <person name="Albert R."/>
            <person name="Binder M."/>
            <person name="Bloem J."/>
            <person name="Labutti K."/>
            <person name="Salamov A."/>
            <person name="Andreopoulos B."/>
            <person name="Baker S."/>
            <person name="Barry K."/>
            <person name="Bills G."/>
            <person name="Bluhm B."/>
            <person name="Cannon C."/>
            <person name="Castanera R."/>
            <person name="Culley D."/>
            <person name="Daum C."/>
            <person name="Ezra D."/>
            <person name="Gonzalez J."/>
            <person name="Henrissat B."/>
            <person name="Kuo A."/>
            <person name="Liang C."/>
            <person name="Lipzen A."/>
            <person name="Lutzoni F."/>
            <person name="Magnuson J."/>
            <person name="Mondo S."/>
            <person name="Nolan M."/>
            <person name="Ohm R."/>
            <person name="Pangilinan J."/>
            <person name="Park H.-J."/>
            <person name="Ramirez L."/>
            <person name="Alfaro M."/>
            <person name="Sun H."/>
            <person name="Tritt A."/>
            <person name="Yoshinaga Y."/>
            <person name="Zwiers L.-H."/>
            <person name="Turgeon B."/>
            <person name="Goodwin S."/>
            <person name="Spatafora J."/>
            <person name="Crous P."/>
            <person name="Grigoriev I."/>
        </authorList>
    </citation>
    <scope>NUCLEOTIDE SEQUENCE</scope>
    <source>
        <strain evidence="9">CBS 121167</strain>
    </source>
</reference>
<dbReference type="Proteomes" id="UP000799438">
    <property type="component" value="Unassembled WGS sequence"/>
</dbReference>
<accession>A0A6A6BWB0</accession>
<dbReference type="GO" id="GO:0016020">
    <property type="term" value="C:membrane"/>
    <property type="evidence" value="ECO:0007669"/>
    <property type="project" value="UniProtKB-SubCell"/>
</dbReference>
<dbReference type="RefSeq" id="XP_033402699.1">
    <property type="nucleotide sequence ID" value="XM_033541708.1"/>
</dbReference>
<evidence type="ECO:0000256" key="5">
    <source>
        <dbReference type="ARBA" id="ARBA00022989"/>
    </source>
</evidence>
<gene>
    <name evidence="9" type="ORF">K452DRAFT_294505</name>
</gene>
<dbReference type="InterPro" id="IPR032805">
    <property type="entry name" value="Wax_synthase_dom"/>
</dbReference>
<sequence length="379" mass="41941">MALSSTSVGRAFGFGITEIAFLTVYAVTVLLIPRLAIVARLTSVATLCALTYALQITFFQWCDNPHWRGFAAASLPVQFLSASEIIWHQNPPLPAGKTAISRVVGAISLLWNMRRIGTKWQVPNVKTTFLTRAQFLRCRLATTFVTYIILDAFISAPAPAPSLITSDKQSLLFKNMSSKDIAFRIIGSVSYWFTGFLYVLVVSNLIAIALVATGLSSPSDRPQLFGSVKDSYTLRNFWGVVWHSCLRSCLISHADFVADKILRFPRGTLLSRYTRIFSAFLISGIIHAICERGMGVSGKEGGGLVFFPAQALGIMLEDGAQWVAGSRSQHWRLRQIIGYIWVVAFLSWASPAWFYPHLRAGNDPGSLLPVRAVNRLLKF</sequence>
<protein>
    <recommendedName>
        <fullName evidence="8">Wax synthase domain-containing protein</fullName>
    </recommendedName>
</protein>
<feature type="transmembrane region" description="Helical" evidence="7">
    <location>
        <begin position="144"/>
        <end position="164"/>
    </location>
</feature>
<dbReference type="PANTHER" id="PTHR31595">
    <property type="entry name" value="LONG-CHAIN-ALCOHOL O-FATTY-ACYLTRANSFERASE 3-RELATED"/>
    <property type="match status" value="1"/>
</dbReference>
<evidence type="ECO:0000256" key="4">
    <source>
        <dbReference type="ARBA" id="ARBA00022692"/>
    </source>
</evidence>
<keyword evidence="10" id="KW-1185">Reference proteome</keyword>
<evidence type="ECO:0000256" key="1">
    <source>
        <dbReference type="ARBA" id="ARBA00004141"/>
    </source>
</evidence>
<organism evidence="9 10">
    <name type="scientific">Aplosporella prunicola CBS 121167</name>
    <dbReference type="NCBI Taxonomy" id="1176127"/>
    <lineage>
        <taxon>Eukaryota</taxon>
        <taxon>Fungi</taxon>
        <taxon>Dikarya</taxon>
        <taxon>Ascomycota</taxon>
        <taxon>Pezizomycotina</taxon>
        <taxon>Dothideomycetes</taxon>
        <taxon>Dothideomycetes incertae sedis</taxon>
        <taxon>Botryosphaeriales</taxon>
        <taxon>Aplosporellaceae</taxon>
        <taxon>Aplosporella</taxon>
    </lineage>
</organism>
<comment type="subcellular location">
    <subcellularLocation>
        <location evidence="1">Membrane</location>
        <topology evidence="1">Multi-pass membrane protein</topology>
    </subcellularLocation>
</comment>
<dbReference type="GO" id="GO:0006629">
    <property type="term" value="P:lipid metabolic process"/>
    <property type="evidence" value="ECO:0007669"/>
    <property type="project" value="InterPro"/>
</dbReference>
<evidence type="ECO:0000256" key="7">
    <source>
        <dbReference type="SAM" id="Phobius"/>
    </source>
</evidence>
<keyword evidence="4 7" id="KW-0812">Transmembrane</keyword>
<feature type="transmembrane region" description="Helical" evidence="7">
    <location>
        <begin position="336"/>
        <end position="355"/>
    </location>
</feature>
<keyword evidence="3" id="KW-0808">Transferase</keyword>
<evidence type="ECO:0000259" key="8">
    <source>
        <dbReference type="Pfam" id="PF13813"/>
    </source>
</evidence>
<keyword evidence="5 7" id="KW-1133">Transmembrane helix</keyword>
<dbReference type="InterPro" id="IPR044851">
    <property type="entry name" value="Wax_synthase"/>
</dbReference>
<feature type="domain" description="Wax synthase" evidence="8">
    <location>
        <begin position="222"/>
        <end position="307"/>
    </location>
</feature>
<keyword evidence="6 7" id="KW-0472">Membrane</keyword>
<comment type="similarity">
    <text evidence="2">Belongs to the wax synthase family.</text>
</comment>